<dbReference type="EMBL" id="CM000363">
    <property type="protein sequence ID" value="EDX11267.1"/>
    <property type="molecule type" value="Genomic_DNA"/>
</dbReference>
<evidence type="ECO:0000313" key="1">
    <source>
        <dbReference type="EMBL" id="EDX11267.1"/>
    </source>
</evidence>
<proteinExistence type="predicted"/>
<gene>
    <name evidence="1" type="primary">Dsim\GD12176</name>
    <name evidence="1" type="ORF">Dsim_GD12176</name>
</gene>
<evidence type="ECO:0000313" key="2">
    <source>
        <dbReference type="Proteomes" id="UP000000304"/>
    </source>
</evidence>
<reference evidence="1 2" key="1">
    <citation type="journal article" date="2007" name="Nature">
        <title>Evolution of genes and genomes on the Drosophila phylogeny.</title>
        <authorList>
            <consortium name="Drosophila 12 Genomes Consortium"/>
            <person name="Clark A.G."/>
            <person name="Eisen M.B."/>
            <person name="Smith D.R."/>
            <person name="Bergman C.M."/>
            <person name="Oliver B."/>
            <person name="Markow T.A."/>
            <person name="Kaufman T.C."/>
            <person name="Kellis M."/>
            <person name="Gelbart W."/>
            <person name="Iyer V.N."/>
            <person name="Pollard D.A."/>
            <person name="Sackton T.B."/>
            <person name="Larracuente A.M."/>
            <person name="Singh N.D."/>
            <person name="Abad J.P."/>
            <person name="Abt D.N."/>
            <person name="Adryan B."/>
            <person name="Aguade M."/>
            <person name="Akashi H."/>
            <person name="Anderson W.W."/>
            <person name="Aquadro C.F."/>
            <person name="Ardell D.H."/>
            <person name="Arguello R."/>
            <person name="Artieri C.G."/>
            <person name="Barbash D.A."/>
            <person name="Barker D."/>
            <person name="Barsanti P."/>
            <person name="Batterham P."/>
            <person name="Batzoglou S."/>
            <person name="Begun D."/>
            <person name="Bhutkar A."/>
            <person name="Blanco E."/>
            <person name="Bosak S.A."/>
            <person name="Bradley R.K."/>
            <person name="Brand A.D."/>
            <person name="Brent M.R."/>
            <person name="Brooks A.N."/>
            <person name="Brown R.H."/>
            <person name="Butlin R.K."/>
            <person name="Caggese C."/>
            <person name="Calvi B.R."/>
            <person name="Bernardo de Carvalho A."/>
            <person name="Caspi A."/>
            <person name="Castrezana S."/>
            <person name="Celniker S.E."/>
            <person name="Chang J.L."/>
            <person name="Chapple C."/>
            <person name="Chatterji S."/>
            <person name="Chinwalla A."/>
            <person name="Civetta A."/>
            <person name="Clifton S.W."/>
            <person name="Comeron J.M."/>
            <person name="Costello J.C."/>
            <person name="Coyne J.A."/>
            <person name="Daub J."/>
            <person name="David R.G."/>
            <person name="Delcher A.L."/>
            <person name="Delehaunty K."/>
            <person name="Do C.B."/>
            <person name="Ebling H."/>
            <person name="Edwards K."/>
            <person name="Eickbush T."/>
            <person name="Evans J.D."/>
            <person name="Filipski A."/>
            <person name="Findeiss S."/>
            <person name="Freyhult E."/>
            <person name="Fulton L."/>
            <person name="Fulton R."/>
            <person name="Garcia A.C."/>
            <person name="Gardiner A."/>
            <person name="Garfield D.A."/>
            <person name="Garvin B.E."/>
            <person name="Gibson G."/>
            <person name="Gilbert D."/>
            <person name="Gnerre S."/>
            <person name="Godfrey J."/>
            <person name="Good R."/>
            <person name="Gotea V."/>
            <person name="Gravely B."/>
            <person name="Greenberg A.J."/>
            <person name="Griffiths-Jones S."/>
            <person name="Gross S."/>
            <person name="Guigo R."/>
            <person name="Gustafson E.A."/>
            <person name="Haerty W."/>
            <person name="Hahn M.W."/>
            <person name="Halligan D.L."/>
            <person name="Halpern A.L."/>
            <person name="Halter G.M."/>
            <person name="Han M.V."/>
            <person name="Heger A."/>
            <person name="Hillier L."/>
            <person name="Hinrichs A.S."/>
            <person name="Holmes I."/>
            <person name="Hoskins R.A."/>
            <person name="Hubisz M.J."/>
            <person name="Hultmark D."/>
            <person name="Huntley M.A."/>
            <person name="Jaffe D.B."/>
            <person name="Jagadeeshan S."/>
            <person name="Jeck W.R."/>
            <person name="Johnson J."/>
            <person name="Jones C.D."/>
            <person name="Jordan W.C."/>
            <person name="Karpen G.H."/>
            <person name="Kataoka E."/>
            <person name="Keightley P.D."/>
            <person name="Kheradpour P."/>
            <person name="Kirkness E.F."/>
            <person name="Koerich L.B."/>
            <person name="Kristiansen K."/>
            <person name="Kudrna D."/>
            <person name="Kulathinal R.J."/>
            <person name="Kumar S."/>
            <person name="Kwok R."/>
            <person name="Lander E."/>
            <person name="Langley C.H."/>
            <person name="Lapoint R."/>
            <person name="Lazzaro B.P."/>
            <person name="Lee S.J."/>
            <person name="Levesque L."/>
            <person name="Li R."/>
            <person name="Lin C.F."/>
            <person name="Lin M.F."/>
            <person name="Lindblad-Toh K."/>
            <person name="Llopart A."/>
            <person name="Long M."/>
            <person name="Low L."/>
            <person name="Lozovsky E."/>
            <person name="Lu J."/>
            <person name="Luo M."/>
            <person name="Machado C.A."/>
            <person name="Makalowski W."/>
            <person name="Marzo M."/>
            <person name="Matsuda M."/>
            <person name="Matzkin L."/>
            <person name="McAllister B."/>
            <person name="McBride C.S."/>
            <person name="McKernan B."/>
            <person name="McKernan K."/>
            <person name="Mendez-Lago M."/>
            <person name="Minx P."/>
            <person name="Mollenhauer M.U."/>
            <person name="Montooth K."/>
            <person name="Mount S.M."/>
            <person name="Mu X."/>
            <person name="Myers E."/>
            <person name="Negre B."/>
            <person name="Newfeld S."/>
            <person name="Nielsen R."/>
            <person name="Noor M.A."/>
            <person name="O'Grady P."/>
            <person name="Pachter L."/>
            <person name="Papaceit M."/>
            <person name="Parisi M.J."/>
            <person name="Parisi M."/>
            <person name="Parts L."/>
            <person name="Pedersen J.S."/>
            <person name="Pesole G."/>
            <person name="Phillippy A.M."/>
            <person name="Ponting C.P."/>
            <person name="Pop M."/>
            <person name="Porcelli D."/>
            <person name="Powell J.R."/>
            <person name="Prohaska S."/>
            <person name="Pruitt K."/>
            <person name="Puig M."/>
            <person name="Quesneville H."/>
            <person name="Ram K.R."/>
            <person name="Rand D."/>
            <person name="Rasmussen M.D."/>
            <person name="Reed L.K."/>
            <person name="Reenan R."/>
            <person name="Reily A."/>
            <person name="Remington K.A."/>
            <person name="Rieger T.T."/>
            <person name="Ritchie M.G."/>
            <person name="Robin C."/>
            <person name="Rogers Y.H."/>
            <person name="Rohde C."/>
            <person name="Rozas J."/>
            <person name="Rubenfield M.J."/>
            <person name="Ruiz A."/>
            <person name="Russo S."/>
            <person name="Salzberg S.L."/>
            <person name="Sanchez-Gracia A."/>
            <person name="Saranga D.J."/>
            <person name="Sato H."/>
            <person name="Schaeffer S.W."/>
            <person name="Schatz M.C."/>
            <person name="Schlenke T."/>
            <person name="Schwartz R."/>
            <person name="Segarra C."/>
            <person name="Singh R.S."/>
            <person name="Sirot L."/>
            <person name="Sirota M."/>
            <person name="Sisneros N.B."/>
            <person name="Smith C.D."/>
            <person name="Smith T.F."/>
            <person name="Spieth J."/>
            <person name="Stage D.E."/>
            <person name="Stark A."/>
            <person name="Stephan W."/>
            <person name="Strausberg R.L."/>
            <person name="Strempel S."/>
            <person name="Sturgill D."/>
            <person name="Sutton G."/>
            <person name="Sutton G.G."/>
            <person name="Tao W."/>
            <person name="Teichmann S."/>
            <person name="Tobari Y.N."/>
            <person name="Tomimura Y."/>
            <person name="Tsolas J.M."/>
            <person name="Valente V.L."/>
            <person name="Venter E."/>
            <person name="Venter J.C."/>
            <person name="Vicario S."/>
            <person name="Vieira F.G."/>
            <person name="Vilella A.J."/>
            <person name="Villasante A."/>
            <person name="Walenz B."/>
            <person name="Wang J."/>
            <person name="Wasserman M."/>
            <person name="Watts T."/>
            <person name="Wilson D."/>
            <person name="Wilson R.K."/>
            <person name="Wing R.A."/>
            <person name="Wolfner M.F."/>
            <person name="Wong A."/>
            <person name="Wong G.K."/>
            <person name="Wu C.I."/>
            <person name="Wu G."/>
            <person name="Yamamoto D."/>
            <person name="Yang H.P."/>
            <person name="Yang S.P."/>
            <person name="Yorke J.A."/>
            <person name="Yoshida K."/>
            <person name="Zdobnov E."/>
            <person name="Zhang P."/>
            <person name="Zhang Y."/>
            <person name="Zimin A.V."/>
            <person name="Baldwin J."/>
            <person name="Abdouelleil A."/>
            <person name="Abdulkadir J."/>
            <person name="Abebe A."/>
            <person name="Abera B."/>
            <person name="Abreu J."/>
            <person name="Acer S.C."/>
            <person name="Aftuck L."/>
            <person name="Alexander A."/>
            <person name="An P."/>
            <person name="Anderson E."/>
            <person name="Anderson S."/>
            <person name="Arachi H."/>
            <person name="Azer M."/>
            <person name="Bachantsang P."/>
            <person name="Barry A."/>
            <person name="Bayul T."/>
            <person name="Berlin A."/>
            <person name="Bessette D."/>
            <person name="Bloom T."/>
            <person name="Blye J."/>
            <person name="Boguslavskiy L."/>
            <person name="Bonnet C."/>
            <person name="Boukhgalter B."/>
            <person name="Bourzgui I."/>
            <person name="Brown A."/>
            <person name="Cahill P."/>
            <person name="Channer S."/>
            <person name="Cheshatsang Y."/>
            <person name="Chuda L."/>
            <person name="Citroen M."/>
            <person name="Collymore A."/>
            <person name="Cooke P."/>
            <person name="Costello M."/>
            <person name="D'Aco K."/>
            <person name="Daza R."/>
            <person name="De Haan G."/>
            <person name="DeGray S."/>
            <person name="DeMaso C."/>
            <person name="Dhargay N."/>
            <person name="Dooley K."/>
            <person name="Dooley E."/>
            <person name="Doricent M."/>
            <person name="Dorje P."/>
            <person name="Dorjee K."/>
            <person name="Dupes A."/>
            <person name="Elong R."/>
            <person name="Falk J."/>
            <person name="Farina A."/>
            <person name="Faro S."/>
            <person name="Ferguson D."/>
            <person name="Fisher S."/>
            <person name="Foley C.D."/>
            <person name="Franke A."/>
            <person name="Friedrich D."/>
            <person name="Gadbois L."/>
            <person name="Gearin G."/>
            <person name="Gearin C.R."/>
            <person name="Giannoukos G."/>
            <person name="Goode T."/>
            <person name="Graham J."/>
            <person name="Grandbois E."/>
            <person name="Grewal S."/>
            <person name="Gyaltsen K."/>
            <person name="Hafez N."/>
            <person name="Hagos B."/>
            <person name="Hall J."/>
            <person name="Henson C."/>
            <person name="Hollinger A."/>
            <person name="Honan T."/>
            <person name="Huard M.D."/>
            <person name="Hughes L."/>
            <person name="Hurhula B."/>
            <person name="Husby M.E."/>
            <person name="Kamat A."/>
            <person name="Kanga B."/>
            <person name="Kashin S."/>
            <person name="Khazanovich D."/>
            <person name="Kisner P."/>
            <person name="Lance K."/>
            <person name="Lara M."/>
            <person name="Lee W."/>
            <person name="Lennon N."/>
            <person name="Letendre F."/>
            <person name="LeVine R."/>
            <person name="Lipovsky A."/>
            <person name="Liu X."/>
            <person name="Liu J."/>
            <person name="Liu S."/>
            <person name="Lokyitsang T."/>
            <person name="Lokyitsang Y."/>
            <person name="Lubonja R."/>
            <person name="Lui A."/>
            <person name="MacDonald P."/>
            <person name="Magnisalis V."/>
            <person name="Maru K."/>
            <person name="Matthews C."/>
            <person name="McCusker W."/>
            <person name="McDonough S."/>
            <person name="Mehta T."/>
            <person name="Meldrim J."/>
            <person name="Meneus L."/>
            <person name="Mihai O."/>
            <person name="Mihalev A."/>
            <person name="Mihova T."/>
            <person name="Mittelman R."/>
            <person name="Mlenga V."/>
            <person name="Montmayeur A."/>
            <person name="Mulrain L."/>
            <person name="Navidi A."/>
            <person name="Naylor J."/>
            <person name="Negash T."/>
            <person name="Nguyen T."/>
            <person name="Nguyen N."/>
            <person name="Nicol R."/>
            <person name="Norbu C."/>
            <person name="Norbu N."/>
            <person name="Novod N."/>
            <person name="O'Neill B."/>
            <person name="Osman S."/>
            <person name="Markiewicz E."/>
            <person name="Oyono O.L."/>
            <person name="Patti C."/>
            <person name="Phunkhang P."/>
            <person name="Pierre F."/>
            <person name="Priest M."/>
            <person name="Raghuraman S."/>
            <person name="Rege F."/>
            <person name="Reyes R."/>
            <person name="Rise C."/>
            <person name="Rogov P."/>
            <person name="Ross K."/>
            <person name="Ryan E."/>
            <person name="Settipalli S."/>
            <person name="Shea T."/>
            <person name="Sherpa N."/>
            <person name="Shi L."/>
            <person name="Shih D."/>
            <person name="Sparrow T."/>
            <person name="Spaulding J."/>
            <person name="Stalker J."/>
            <person name="Stange-Thomann N."/>
            <person name="Stavropoulos S."/>
            <person name="Stone C."/>
            <person name="Strader C."/>
            <person name="Tesfaye S."/>
            <person name="Thomson T."/>
            <person name="Thoulutsang Y."/>
            <person name="Thoulutsang D."/>
            <person name="Topham K."/>
            <person name="Topping I."/>
            <person name="Tsamla T."/>
            <person name="Vassiliev H."/>
            <person name="Vo A."/>
            <person name="Wangchuk T."/>
            <person name="Wangdi T."/>
            <person name="Weiand M."/>
            <person name="Wilkinson J."/>
            <person name="Wilson A."/>
            <person name="Yadav S."/>
            <person name="Young G."/>
            <person name="Yu Q."/>
            <person name="Zembek L."/>
            <person name="Zhong D."/>
            <person name="Zimmer A."/>
            <person name="Zwirko Z."/>
            <person name="Jaffe D.B."/>
            <person name="Alvarez P."/>
            <person name="Brockman W."/>
            <person name="Butler J."/>
            <person name="Chin C."/>
            <person name="Gnerre S."/>
            <person name="Grabherr M."/>
            <person name="Kleber M."/>
            <person name="Mauceli E."/>
            <person name="MacCallum I."/>
        </authorList>
    </citation>
    <scope>NUCLEOTIDE SEQUENCE [LARGE SCALE GENOMIC DNA]</scope>
    <source>
        <strain evidence="2">white501</strain>
    </source>
</reference>
<protein>
    <submittedName>
        <fullName evidence="1">GD12176</fullName>
    </submittedName>
</protein>
<sequence length="69" mass="7368">MPAIGAIVGRMDDRQAPPGELRCNYTSVGQVGQVVLLVHGFGTPLLLGFGHSHVLLARLNKLHAINLRA</sequence>
<dbReference type="HOGENOM" id="CLU_2778604_0_0_1"/>
<dbReference type="AlphaFoldDB" id="B4QJ50"/>
<dbReference type="Proteomes" id="UP000000304">
    <property type="component" value="Chromosome 3L"/>
</dbReference>
<name>B4QJ50_DROSI</name>
<accession>B4QJ50</accession>
<keyword evidence="2" id="KW-1185">Reference proteome</keyword>
<dbReference type="OMA" id="GELRCNY"/>
<organism evidence="1 2">
    <name type="scientific">Drosophila simulans</name>
    <name type="common">Fruit fly</name>
    <dbReference type="NCBI Taxonomy" id="7240"/>
    <lineage>
        <taxon>Eukaryota</taxon>
        <taxon>Metazoa</taxon>
        <taxon>Ecdysozoa</taxon>
        <taxon>Arthropoda</taxon>
        <taxon>Hexapoda</taxon>
        <taxon>Insecta</taxon>
        <taxon>Pterygota</taxon>
        <taxon>Neoptera</taxon>
        <taxon>Endopterygota</taxon>
        <taxon>Diptera</taxon>
        <taxon>Brachycera</taxon>
        <taxon>Muscomorpha</taxon>
        <taxon>Ephydroidea</taxon>
        <taxon>Drosophilidae</taxon>
        <taxon>Drosophila</taxon>
        <taxon>Sophophora</taxon>
    </lineage>
</organism>